<dbReference type="InterPro" id="IPR006151">
    <property type="entry name" value="Shikm_DH/Glu-tRNA_Rdtase"/>
</dbReference>
<name>A0A2L0UE89_9MICC</name>
<feature type="binding site" evidence="8 10">
    <location>
        <position position="121"/>
    </location>
    <ligand>
        <name>substrate</name>
    </ligand>
</feature>
<dbReference type="EC" id="1.2.1.70" evidence="3 8"/>
<dbReference type="NCBIfam" id="NF000750">
    <property type="entry name" value="PRK00045.3-4"/>
    <property type="match status" value="1"/>
</dbReference>
<dbReference type="Gene3D" id="3.40.50.720">
    <property type="entry name" value="NAD(P)-binding Rossmann-like Domain"/>
    <property type="match status" value="1"/>
</dbReference>
<evidence type="ECO:0000256" key="8">
    <source>
        <dbReference type="HAMAP-Rule" id="MF_00087"/>
    </source>
</evidence>
<evidence type="ECO:0000256" key="5">
    <source>
        <dbReference type="ARBA" id="ARBA00023002"/>
    </source>
</evidence>
<dbReference type="PANTHER" id="PTHR43013">
    <property type="entry name" value="GLUTAMYL-TRNA REDUCTASE"/>
    <property type="match status" value="1"/>
</dbReference>
<protein>
    <recommendedName>
        <fullName evidence="3 8">Glutamyl-tRNA reductase</fullName>
        <shortName evidence="8">GluTR</shortName>
        <ecNumber evidence="3 8">1.2.1.70</ecNumber>
    </recommendedName>
</protein>
<evidence type="ECO:0000256" key="11">
    <source>
        <dbReference type="PIRSR" id="PIRSR000445-3"/>
    </source>
</evidence>
<evidence type="ECO:0000256" key="6">
    <source>
        <dbReference type="ARBA" id="ARBA00023244"/>
    </source>
</evidence>
<feature type="binding site" evidence="8 10">
    <location>
        <position position="110"/>
    </location>
    <ligand>
        <name>substrate</name>
    </ligand>
</feature>
<organism evidence="17 18">
    <name type="scientific">Arthrobacter agilis</name>
    <dbReference type="NCBI Taxonomy" id="37921"/>
    <lineage>
        <taxon>Bacteria</taxon>
        <taxon>Bacillati</taxon>
        <taxon>Actinomycetota</taxon>
        <taxon>Actinomycetes</taxon>
        <taxon>Micrococcales</taxon>
        <taxon>Micrococcaceae</taxon>
        <taxon>Arthrobacter</taxon>
    </lineage>
</organism>
<feature type="binding site" evidence="8 10">
    <location>
        <begin position="115"/>
        <end position="117"/>
    </location>
    <ligand>
        <name>substrate</name>
    </ligand>
</feature>
<dbReference type="SUPFAM" id="SSF69075">
    <property type="entry name" value="Glutamyl tRNA-reductase dimerization domain"/>
    <property type="match status" value="1"/>
</dbReference>
<feature type="binding site" evidence="8 11">
    <location>
        <begin position="192"/>
        <end position="197"/>
    </location>
    <ligand>
        <name>NADP(+)</name>
        <dbReference type="ChEBI" id="CHEBI:58349"/>
    </ligand>
</feature>
<dbReference type="InterPro" id="IPR018214">
    <property type="entry name" value="GluRdtase_CS"/>
</dbReference>
<feature type="active site" description="Nucleophile" evidence="8 9">
    <location>
        <position position="48"/>
    </location>
</feature>
<dbReference type="PROSITE" id="PS00747">
    <property type="entry name" value="GLUTR"/>
    <property type="match status" value="1"/>
</dbReference>
<proteinExistence type="inferred from homology"/>
<comment type="subunit">
    <text evidence="8">Homodimer.</text>
</comment>
<dbReference type="GO" id="GO:0019353">
    <property type="term" value="P:protoporphyrinogen IX biosynthetic process from glutamate"/>
    <property type="evidence" value="ECO:0007669"/>
    <property type="project" value="TreeGrafter"/>
</dbReference>
<keyword evidence="5 8" id="KW-0560">Oxidoreductase</keyword>
<feature type="binding site" evidence="8 10">
    <location>
        <begin position="47"/>
        <end position="50"/>
    </location>
    <ligand>
        <name>substrate</name>
    </ligand>
</feature>
<comment type="miscellaneous">
    <text evidence="8">During catalysis, the active site Cys acts as a nucleophile attacking the alpha-carbonyl group of tRNA-bound glutamate with the formation of a thioester intermediate between enzyme and glutamate, and the concomitant release of tRNA(Glu). The thioester intermediate is finally reduced by direct hydride transfer from NADPH, to form the product GSA.</text>
</comment>
<evidence type="ECO:0000259" key="16">
    <source>
        <dbReference type="Pfam" id="PF05201"/>
    </source>
</evidence>
<dbReference type="EMBL" id="CP024915">
    <property type="protein sequence ID" value="AUZ87570.1"/>
    <property type="molecule type" value="Genomic_DNA"/>
</dbReference>
<comment type="pathway">
    <text evidence="1 8 13">Porphyrin-containing compound metabolism; protoporphyrin-IX biosynthesis; 5-aminolevulinate from L-glutamyl-tRNA(Glu): step 1/2.</text>
</comment>
<comment type="domain">
    <text evidence="8">Possesses an unusual extended V-shaped dimeric structure with each monomer consisting of three distinct domains arranged along a curved 'spinal' alpha-helix. The N-terminal catalytic domain specifically recognizes the glutamate moiety of the substrate. The second domain is the NADPH-binding domain, and the third C-terminal domain is responsible for dimerization.</text>
</comment>
<evidence type="ECO:0000256" key="9">
    <source>
        <dbReference type="PIRSR" id="PIRSR000445-1"/>
    </source>
</evidence>
<evidence type="ECO:0000256" key="12">
    <source>
        <dbReference type="PIRSR" id="PIRSR000445-4"/>
    </source>
</evidence>
<dbReference type="Gene3D" id="3.30.460.30">
    <property type="entry name" value="Glutamyl-tRNA reductase, N-terminal domain"/>
    <property type="match status" value="1"/>
</dbReference>
<evidence type="ECO:0000259" key="15">
    <source>
        <dbReference type="Pfam" id="PF01488"/>
    </source>
</evidence>
<feature type="site" description="Important for activity" evidence="8 12">
    <location>
        <position position="100"/>
    </location>
</feature>
<evidence type="ECO:0000256" key="7">
    <source>
        <dbReference type="ARBA" id="ARBA00047464"/>
    </source>
</evidence>
<comment type="function">
    <text evidence="8">Catalyzes the NADPH-dependent reduction of glutamyl-tRNA(Glu) to glutamate 1-semialdehyde (GSA).</text>
</comment>
<dbReference type="SUPFAM" id="SSF51735">
    <property type="entry name" value="NAD(P)-binding Rossmann-fold domains"/>
    <property type="match status" value="1"/>
</dbReference>
<evidence type="ECO:0000256" key="10">
    <source>
        <dbReference type="PIRSR" id="PIRSR000445-2"/>
    </source>
</evidence>
<dbReference type="Proteomes" id="UP000239187">
    <property type="component" value="Chromosome"/>
</dbReference>
<evidence type="ECO:0000313" key="18">
    <source>
        <dbReference type="Proteomes" id="UP000239187"/>
    </source>
</evidence>
<dbReference type="InterPro" id="IPR015895">
    <property type="entry name" value="4pyrrol_synth_GluRdtase_N"/>
</dbReference>
<keyword evidence="6 8" id="KW-0627">Porphyrin biosynthesis</keyword>
<dbReference type="PANTHER" id="PTHR43013:SF1">
    <property type="entry name" value="GLUTAMYL-TRNA REDUCTASE"/>
    <property type="match status" value="1"/>
</dbReference>
<dbReference type="UniPathway" id="UPA00251">
    <property type="reaction ID" value="UER00316"/>
</dbReference>
<dbReference type="InterPro" id="IPR000343">
    <property type="entry name" value="4pyrrol_synth_GluRdtase"/>
</dbReference>
<dbReference type="Pfam" id="PF00745">
    <property type="entry name" value="GlutR_dimer"/>
    <property type="match status" value="1"/>
</dbReference>
<comment type="catalytic activity">
    <reaction evidence="7 8 13">
        <text>(S)-4-amino-5-oxopentanoate + tRNA(Glu) + NADP(+) = L-glutamyl-tRNA(Glu) + NADPH + H(+)</text>
        <dbReference type="Rhea" id="RHEA:12344"/>
        <dbReference type="Rhea" id="RHEA-COMP:9663"/>
        <dbReference type="Rhea" id="RHEA-COMP:9680"/>
        <dbReference type="ChEBI" id="CHEBI:15378"/>
        <dbReference type="ChEBI" id="CHEBI:57501"/>
        <dbReference type="ChEBI" id="CHEBI:57783"/>
        <dbReference type="ChEBI" id="CHEBI:58349"/>
        <dbReference type="ChEBI" id="CHEBI:78442"/>
        <dbReference type="ChEBI" id="CHEBI:78520"/>
        <dbReference type="EC" id="1.2.1.70"/>
    </reaction>
</comment>
<evidence type="ECO:0000259" key="14">
    <source>
        <dbReference type="Pfam" id="PF00745"/>
    </source>
</evidence>
<dbReference type="PIRSF" id="PIRSF000445">
    <property type="entry name" value="4pyrrol_synth_GluRdtase"/>
    <property type="match status" value="1"/>
</dbReference>
<sequence>MVLLSLVATHSNVDLETVARLSVGAPQVPSVALADDRSVSGAVVLATCNRFEIYAEAPSEDDVEAARSAIVSTISEYSGIPEKSVSASFETHTGQDVAEHLFAVGAGLDSAVIGEREIAGQVRRALTEAQGSGAASGGLVRLFQAASKTAKEVGAQTALGSRGRSIVSVALELAGDISDDADWSGKAVVLFGTGAYAGATMAALKDRGCTDISVFSSSGRADAFVATRGGTAVAAADLPGAMRRADVVIGCSGSDARIDAADIERVREGSNRPLVVIDLALSHDFDPAVGTLDDVELITLESVRAAAPEEQADALAQAGDLVREAARSFEEQQNTRAMNAAIVALRQHTQAVLDSEMERVRAQHGCTAAAEEVEFALRRMVRQLLHVPTVRARELAAEGRQDDYTAALEALYGIDVAPAAPKAPAAPATAEGATASAAVVPAARLHHTHADGAVCPVDHERPARSA</sequence>
<evidence type="ECO:0000313" key="17">
    <source>
        <dbReference type="EMBL" id="AUZ87570.1"/>
    </source>
</evidence>
<evidence type="ECO:0000256" key="13">
    <source>
        <dbReference type="RuleBase" id="RU000584"/>
    </source>
</evidence>
<dbReference type="NCBIfam" id="TIGR01035">
    <property type="entry name" value="hemA"/>
    <property type="match status" value="1"/>
</dbReference>
<comment type="similarity">
    <text evidence="2 8 13">Belongs to the glutamyl-tRNA reductase family.</text>
</comment>
<evidence type="ECO:0000256" key="3">
    <source>
        <dbReference type="ARBA" id="ARBA00012970"/>
    </source>
</evidence>
<dbReference type="InterPro" id="IPR036291">
    <property type="entry name" value="NAD(P)-bd_dom_sf"/>
</dbReference>
<reference evidence="17 18" key="1">
    <citation type="submission" date="2017-11" db="EMBL/GenBank/DDBJ databases">
        <title>Draft genome of Arthrobacter agilis strain UMCV2, a plant growth-promoting rhizobacterium and biocontrol capacity of phytopathogenic fungi.</title>
        <authorList>
            <person name="Martinez-Camara R."/>
            <person name="Santoyo G."/>
            <person name="Moreno-Hagelsieb G."/>
            <person name="Valencia-Cantero E."/>
        </authorList>
    </citation>
    <scope>NUCLEOTIDE SEQUENCE [LARGE SCALE GENOMIC DNA]</scope>
    <source>
        <strain evidence="17 18">UMCV2</strain>
    </source>
</reference>
<feature type="domain" description="Glutamyl-tRNA reductase N-terminal" evidence="16">
    <location>
        <begin position="8"/>
        <end position="157"/>
    </location>
</feature>
<dbReference type="Pfam" id="PF01488">
    <property type="entry name" value="Shikimate_DH"/>
    <property type="match status" value="1"/>
</dbReference>
<dbReference type="RefSeq" id="WP_133080973.1">
    <property type="nucleotide sequence ID" value="NZ_CP024915.1"/>
</dbReference>
<feature type="domain" description="Quinate/shikimate 5-dehydrogenase/glutamyl-tRNA reductase" evidence="15">
    <location>
        <begin position="177"/>
        <end position="303"/>
    </location>
</feature>
<dbReference type="AlphaFoldDB" id="A0A2L0UE89"/>
<dbReference type="InterPro" id="IPR015896">
    <property type="entry name" value="4pyrrol_synth_GluRdtase_dimer"/>
</dbReference>
<dbReference type="HAMAP" id="MF_00087">
    <property type="entry name" value="Glu_tRNA_reductase"/>
    <property type="match status" value="1"/>
</dbReference>
<dbReference type="GO" id="GO:0050661">
    <property type="term" value="F:NADP binding"/>
    <property type="evidence" value="ECO:0007669"/>
    <property type="project" value="InterPro"/>
</dbReference>
<evidence type="ECO:0000256" key="4">
    <source>
        <dbReference type="ARBA" id="ARBA00022857"/>
    </source>
</evidence>
<dbReference type="Pfam" id="PF05201">
    <property type="entry name" value="GlutR_N"/>
    <property type="match status" value="1"/>
</dbReference>
<gene>
    <name evidence="8" type="primary">hemA</name>
    <name evidence="17" type="ORF">CVO76_07965</name>
</gene>
<keyword evidence="4 8" id="KW-0521">NADP</keyword>
<evidence type="ECO:0000256" key="2">
    <source>
        <dbReference type="ARBA" id="ARBA00005916"/>
    </source>
</evidence>
<dbReference type="GO" id="GO:0008883">
    <property type="term" value="F:glutamyl-tRNA reductase activity"/>
    <property type="evidence" value="ECO:0007669"/>
    <property type="project" value="UniProtKB-UniRule"/>
</dbReference>
<dbReference type="InterPro" id="IPR036453">
    <property type="entry name" value="GluRdtase_dimer_dom_sf"/>
</dbReference>
<accession>A0A2L0UE89</accession>
<evidence type="ECO:0000256" key="1">
    <source>
        <dbReference type="ARBA" id="ARBA00005059"/>
    </source>
</evidence>
<dbReference type="SUPFAM" id="SSF69742">
    <property type="entry name" value="Glutamyl tRNA-reductase catalytic, N-terminal domain"/>
    <property type="match status" value="1"/>
</dbReference>
<feature type="domain" description="Tetrapyrrole biosynthesis glutamyl-tRNA reductase dimerisation" evidence="14">
    <location>
        <begin position="317"/>
        <end position="413"/>
    </location>
</feature>
<dbReference type="InterPro" id="IPR036343">
    <property type="entry name" value="GluRdtase_N_sf"/>
</dbReference>